<protein>
    <submittedName>
        <fullName evidence="1">Helix-turn-helix transcriptional regulator</fullName>
    </submittedName>
</protein>
<name>A0ACC6QUV8_9ACTN</name>
<sequence>MASASSGAGDKAELSGFLRSRRARVTPQQVGLTAGAGRRVPGLRREEVALLAGLSADYYTRLERGRPINASDTVLDAVARALRLDDAERTHLFDLARRPTARTSDSPAPPQRVRPGLHRLVDSLRDTPAMIIGCRMDVLAANPLTRALYTDFDAMPRRERNVARYVFLDPAARELFTDWAAAGRDAVASLHLYAGRHPQDALLTELIAELSDQDDNFRRWWGDHEVVEHAYGTKNYRHPRVGEITLDFEALPVPGDPDQTLILQTAEPGSPSARALRSLSDRSVADDSAECCAG</sequence>
<reference evidence="1" key="1">
    <citation type="submission" date="2024-03" db="EMBL/GenBank/DDBJ databases">
        <title>Novel Streptomyces species of biotechnological and ecological value are a feature of Machair soil.</title>
        <authorList>
            <person name="Prole J.R."/>
            <person name="Goodfellow M."/>
            <person name="Allenby N."/>
            <person name="Ward A.C."/>
        </authorList>
    </citation>
    <scope>NUCLEOTIDE SEQUENCE</scope>
    <source>
        <strain evidence="1">MS1.AVA.4</strain>
    </source>
</reference>
<comment type="caution">
    <text evidence="1">The sequence shown here is derived from an EMBL/GenBank/DDBJ whole genome shotgun (WGS) entry which is preliminary data.</text>
</comment>
<organism evidence="1 2">
    <name type="scientific">Streptomyces pratisoli</name>
    <dbReference type="NCBI Taxonomy" id="3139917"/>
    <lineage>
        <taxon>Bacteria</taxon>
        <taxon>Bacillati</taxon>
        <taxon>Actinomycetota</taxon>
        <taxon>Actinomycetes</taxon>
        <taxon>Kitasatosporales</taxon>
        <taxon>Streptomycetaceae</taxon>
        <taxon>Streptomyces</taxon>
    </lineage>
</organism>
<dbReference type="Proteomes" id="UP001375539">
    <property type="component" value="Unassembled WGS sequence"/>
</dbReference>
<gene>
    <name evidence="1" type="ORF">WKI58_37180</name>
</gene>
<proteinExistence type="predicted"/>
<keyword evidence="2" id="KW-1185">Reference proteome</keyword>
<dbReference type="EMBL" id="JBBKAI010000002">
    <property type="protein sequence ID" value="MEJ8662062.1"/>
    <property type="molecule type" value="Genomic_DNA"/>
</dbReference>
<accession>A0ACC6QUV8</accession>
<evidence type="ECO:0000313" key="2">
    <source>
        <dbReference type="Proteomes" id="UP001375539"/>
    </source>
</evidence>
<evidence type="ECO:0000313" key="1">
    <source>
        <dbReference type="EMBL" id="MEJ8662062.1"/>
    </source>
</evidence>